<dbReference type="EMBL" id="QZEY01000013">
    <property type="protein sequence ID" value="RJL25158.1"/>
    <property type="molecule type" value="Genomic_DNA"/>
</dbReference>
<evidence type="ECO:0000313" key="1">
    <source>
        <dbReference type="EMBL" id="RJL25158.1"/>
    </source>
</evidence>
<organism evidence="1 2">
    <name type="scientific">Bailinhaonella thermotolerans</name>
    <dbReference type="NCBI Taxonomy" id="1070861"/>
    <lineage>
        <taxon>Bacteria</taxon>
        <taxon>Bacillati</taxon>
        <taxon>Actinomycetota</taxon>
        <taxon>Actinomycetes</taxon>
        <taxon>Streptosporangiales</taxon>
        <taxon>Streptosporangiaceae</taxon>
        <taxon>Bailinhaonella</taxon>
    </lineage>
</organism>
<name>A0A3A4AUN5_9ACTN</name>
<protein>
    <submittedName>
        <fullName evidence="1">Uncharacterized protein</fullName>
    </submittedName>
</protein>
<reference evidence="1 2" key="1">
    <citation type="submission" date="2018-09" db="EMBL/GenBank/DDBJ databases">
        <title>YIM 75507 draft genome.</title>
        <authorList>
            <person name="Tang S."/>
            <person name="Feng Y."/>
        </authorList>
    </citation>
    <scope>NUCLEOTIDE SEQUENCE [LARGE SCALE GENOMIC DNA]</scope>
    <source>
        <strain evidence="1 2">YIM 75507</strain>
    </source>
</reference>
<keyword evidence="2" id="KW-1185">Reference proteome</keyword>
<proteinExistence type="predicted"/>
<comment type="caution">
    <text evidence="1">The sequence shown here is derived from an EMBL/GenBank/DDBJ whole genome shotgun (WGS) entry which is preliminary data.</text>
</comment>
<gene>
    <name evidence="1" type="ORF">D5H75_27885</name>
</gene>
<dbReference type="AlphaFoldDB" id="A0A3A4AUN5"/>
<evidence type="ECO:0000313" key="2">
    <source>
        <dbReference type="Proteomes" id="UP000265768"/>
    </source>
</evidence>
<dbReference type="Proteomes" id="UP000265768">
    <property type="component" value="Unassembled WGS sequence"/>
</dbReference>
<accession>A0A3A4AUN5</accession>
<sequence length="118" mass="13554">MREAEAIVATLRLREVRAMLLTLAVTRRKAQLAWSSVRRLLAEAEREGDAERVQRLRENLREAHRCLASVLHSSSVLARALSEERAALVRVTEHRIRHQVEANRRLLVECDGEHMTTP</sequence>